<accession>A0A6F9D7P4</accession>
<dbReference type="GO" id="GO:0140358">
    <property type="term" value="F:P-type transmembrane transporter activity"/>
    <property type="evidence" value="ECO:0007669"/>
    <property type="project" value="InterPro"/>
</dbReference>
<dbReference type="GO" id="GO:0031902">
    <property type="term" value="C:late endosome membrane"/>
    <property type="evidence" value="ECO:0007669"/>
    <property type="project" value="UniProtKB-SubCell"/>
</dbReference>
<feature type="transmembrane region" description="Helical" evidence="14">
    <location>
        <begin position="452"/>
        <end position="479"/>
    </location>
</feature>
<keyword evidence="6 14" id="KW-0547">Nucleotide-binding</keyword>
<dbReference type="InterPro" id="IPR044492">
    <property type="entry name" value="P_typ_ATPase_HD_dom"/>
</dbReference>
<evidence type="ECO:0000256" key="1">
    <source>
        <dbReference type="ARBA" id="ARBA00004107"/>
    </source>
</evidence>
<keyword evidence="8 14" id="KW-0067">ATP-binding</keyword>
<dbReference type="SUPFAM" id="SSF81653">
    <property type="entry name" value="Calcium ATPase, transduction domain A"/>
    <property type="match status" value="1"/>
</dbReference>
<dbReference type="InterPro" id="IPR036412">
    <property type="entry name" value="HAD-like_sf"/>
</dbReference>
<dbReference type="InterPro" id="IPR023299">
    <property type="entry name" value="ATPase_P-typ_cyto_dom_N"/>
</dbReference>
<dbReference type="GO" id="GO:0015203">
    <property type="term" value="F:polyamine transmembrane transporter activity"/>
    <property type="evidence" value="ECO:0007669"/>
    <property type="project" value="TreeGrafter"/>
</dbReference>
<evidence type="ECO:0000256" key="12">
    <source>
        <dbReference type="ARBA" id="ARBA00023136"/>
    </source>
</evidence>
<organism evidence="19">
    <name type="scientific">Phallusia mammillata</name>
    <dbReference type="NCBI Taxonomy" id="59560"/>
    <lineage>
        <taxon>Eukaryota</taxon>
        <taxon>Metazoa</taxon>
        <taxon>Chordata</taxon>
        <taxon>Tunicata</taxon>
        <taxon>Ascidiacea</taxon>
        <taxon>Phlebobranchia</taxon>
        <taxon>Ascidiidae</taxon>
        <taxon>Phallusia</taxon>
    </lineage>
</organism>
<evidence type="ECO:0000256" key="15">
    <source>
        <dbReference type="SAM" id="MobiDB-lite"/>
    </source>
</evidence>
<keyword evidence="9 14" id="KW-0460">Magnesium</keyword>
<dbReference type="SFLD" id="SFLDF00027">
    <property type="entry name" value="p-type_atpase"/>
    <property type="match status" value="1"/>
</dbReference>
<dbReference type="NCBIfam" id="TIGR01494">
    <property type="entry name" value="ATPase_P-type"/>
    <property type="match status" value="2"/>
</dbReference>
<feature type="transmembrane region" description="Helical" evidence="14">
    <location>
        <begin position="1001"/>
        <end position="1019"/>
    </location>
</feature>
<dbReference type="Pfam" id="PF12409">
    <property type="entry name" value="P5-ATPase"/>
    <property type="match status" value="1"/>
</dbReference>
<evidence type="ECO:0000256" key="5">
    <source>
        <dbReference type="ARBA" id="ARBA00022723"/>
    </source>
</evidence>
<dbReference type="FunFam" id="1.20.1110.10:FF:000023">
    <property type="entry name" value="Cation-transporting ATPase"/>
    <property type="match status" value="1"/>
</dbReference>
<dbReference type="PANTHER" id="PTHR45630:SF8">
    <property type="entry name" value="CATION-TRANSPORTING ATPASE"/>
    <property type="match status" value="1"/>
</dbReference>
<evidence type="ECO:0000256" key="4">
    <source>
        <dbReference type="ARBA" id="ARBA00022692"/>
    </source>
</evidence>
<dbReference type="FunFam" id="3.40.50.1000:FF:000068">
    <property type="entry name" value="Cation-transporting ATPase"/>
    <property type="match status" value="1"/>
</dbReference>
<keyword evidence="5 14" id="KW-0479">Metal-binding</keyword>
<evidence type="ECO:0000256" key="8">
    <source>
        <dbReference type="ARBA" id="ARBA00022840"/>
    </source>
</evidence>
<dbReference type="PRINTS" id="PR00119">
    <property type="entry name" value="CATATPASE"/>
</dbReference>
<dbReference type="InterPro" id="IPR001757">
    <property type="entry name" value="P_typ_ATPase"/>
</dbReference>
<dbReference type="Pfam" id="PF13246">
    <property type="entry name" value="Cation_ATPase"/>
    <property type="match status" value="1"/>
</dbReference>
<keyword evidence="12 14" id="KW-0472">Membrane</keyword>
<evidence type="ECO:0000256" key="3">
    <source>
        <dbReference type="ARBA" id="ARBA00022553"/>
    </source>
</evidence>
<evidence type="ECO:0000259" key="17">
    <source>
        <dbReference type="Pfam" id="PF00690"/>
    </source>
</evidence>
<dbReference type="AlphaFoldDB" id="A0A6F9D7P4"/>
<evidence type="ECO:0000256" key="2">
    <source>
        <dbReference type="ARBA" id="ARBA00006000"/>
    </source>
</evidence>
<evidence type="ECO:0000313" key="19">
    <source>
        <dbReference type="EMBL" id="CAB3224445.1"/>
    </source>
</evidence>
<dbReference type="InterPro" id="IPR059000">
    <property type="entry name" value="ATPase_P-type_domA"/>
</dbReference>
<dbReference type="InterPro" id="IPR047819">
    <property type="entry name" value="P5A-ATPase_N"/>
</dbReference>
<feature type="transmembrane region" description="Helical" evidence="14">
    <location>
        <begin position="1040"/>
        <end position="1061"/>
    </location>
</feature>
<reference evidence="19" key="1">
    <citation type="submission" date="2020-04" db="EMBL/GenBank/DDBJ databases">
        <authorList>
            <person name="Neveu A P."/>
        </authorList>
    </citation>
    <scope>NUCLEOTIDE SEQUENCE</scope>
    <source>
        <tissue evidence="19">Whole embryo</tissue>
    </source>
</reference>
<evidence type="ECO:0000256" key="10">
    <source>
        <dbReference type="ARBA" id="ARBA00022967"/>
    </source>
</evidence>
<feature type="transmembrane region" description="Helical" evidence="14">
    <location>
        <begin position="243"/>
        <end position="264"/>
    </location>
</feature>
<feature type="domain" description="Cation-transporting P-type ATPase N-terminal" evidence="17">
    <location>
        <begin position="173"/>
        <end position="236"/>
    </location>
</feature>
<protein>
    <recommendedName>
        <fullName evidence="14">Cation-transporting ATPase</fullName>
        <ecNumber evidence="14">7.2.2.-</ecNumber>
    </recommendedName>
</protein>
<dbReference type="PROSITE" id="PS00154">
    <property type="entry name" value="ATPASE_E1_E2"/>
    <property type="match status" value="1"/>
</dbReference>
<dbReference type="GO" id="GO:0046872">
    <property type="term" value="F:metal ion binding"/>
    <property type="evidence" value="ECO:0007669"/>
    <property type="project" value="UniProtKB-UniRule"/>
</dbReference>
<dbReference type="SUPFAM" id="SSF81660">
    <property type="entry name" value="Metal cation-transporting ATPase, ATP-binding domain N"/>
    <property type="match status" value="1"/>
</dbReference>
<evidence type="ECO:0000256" key="13">
    <source>
        <dbReference type="ARBA" id="ARBA00049360"/>
    </source>
</evidence>
<dbReference type="FunFam" id="3.40.1110.10:FF:000026">
    <property type="entry name" value="Cation-transporting ATPase"/>
    <property type="match status" value="1"/>
</dbReference>
<proteinExistence type="evidence at transcript level"/>
<keyword evidence="11 14" id="KW-1133">Transmembrane helix</keyword>
<evidence type="ECO:0000256" key="9">
    <source>
        <dbReference type="ARBA" id="ARBA00022842"/>
    </source>
</evidence>
<dbReference type="InterPro" id="IPR004014">
    <property type="entry name" value="ATPase_P-typ_cation-transptr_N"/>
</dbReference>
<dbReference type="Gene3D" id="2.70.150.10">
    <property type="entry name" value="Calcium-transporting ATPase, cytoplasmic transduction domain A"/>
    <property type="match status" value="1"/>
</dbReference>
<dbReference type="Gene3D" id="1.20.1110.10">
    <property type="entry name" value="Calcium-transporting ATPase, transmembrane domain"/>
    <property type="match status" value="2"/>
</dbReference>
<dbReference type="EMBL" id="LR783168">
    <property type="protein sequence ID" value="CAB3224445.1"/>
    <property type="molecule type" value="mRNA"/>
</dbReference>
<feature type="transmembrane region" description="Helical" evidence="14">
    <location>
        <begin position="1178"/>
        <end position="1201"/>
    </location>
</feature>
<feature type="domain" description="P-type ATPase A" evidence="16">
    <location>
        <begin position="285"/>
        <end position="406"/>
    </location>
</feature>
<dbReference type="InterPro" id="IPR006544">
    <property type="entry name" value="P-type_TPase_V"/>
</dbReference>
<feature type="region of interest" description="Disordered" evidence="15">
    <location>
        <begin position="1"/>
        <end position="20"/>
    </location>
</feature>
<keyword evidence="4 14" id="KW-0812">Transmembrane</keyword>
<dbReference type="Pfam" id="PF00690">
    <property type="entry name" value="Cation_ATPase_N"/>
    <property type="match status" value="1"/>
</dbReference>
<dbReference type="InterPro" id="IPR018303">
    <property type="entry name" value="ATPase_P-typ_P_site"/>
</dbReference>
<dbReference type="GO" id="GO:0016887">
    <property type="term" value="F:ATP hydrolysis activity"/>
    <property type="evidence" value="ECO:0007669"/>
    <property type="project" value="InterPro"/>
</dbReference>
<comment type="similarity">
    <text evidence="2 14">Belongs to the cation transport ATPase (P-type) (TC 3.A.3) family. Type V subfamily.</text>
</comment>
<evidence type="ECO:0000256" key="6">
    <source>
        <dbReference type="ARBA" id="ARBA00022741"/>
    </source>
</evidence>
<dbReference type="GO" id="GO:0005524">
    <property type="term" value="F:ATP binding"/>
    <property type="evidence" value="ECO:0007669"/>
    <property type="project" value="UniProtKB-UniRule"/>
</dbReference>
<dbReference type="SUPFAM" id="SSF81665">
    <property type="entry name" value="Calcium ATPase, transmembrane domain M"/>
    <property type="match status" value="1"/>
</dbReference>
<feature type="transmembrane region" description="Helical" evidence="14">
    <location>
        <begin position="215"/>
        <end position="237"/>
    </location>
</feature>
<feature type="domain" description="P5B-type ATPase N-terminal" evidence="18">
    <location>
        <begin position="43"/>
        <end position="161"/>
    </location>
</feature>
<feature type="transmembrane region" description="Helical" evidence="14">
    <location>
        <begin position="969"/>
        <end position="989"/>
    </location>
</feature>
<comment type="subcellular location">
    <subcellularLocation>
        <location evidence="1">Late endosome membrane</location>
        <topology evidence="1">Multi-pass membrane protein</topology>
    </subcellularLocation>
    <subcellularLocation>
        <location evidence="14">Membrane</location>
        <topology evidence="14">Multi-pass membrane protein</topology>
    </subcellularLocation>
</comment>
<evidence type="ECO:0000259" key="18">
    <source>
        <dbReference type="Pfam" id="PF12409"/>
    </source>
</evidence>
<dbReference type="NCBIfam" id="TIGR01657">
    <property type="entry name" value="P-ATPase-V"/>
    <property type="match status" value="1"/>
</dbReference>
<dbReference type="SFLD" id="SFLDG00002">
    <property type="entry name" value="C1.7:_P-type_atpase_like"/>
    <property type="match status" value="1"/>
</dbReference>
<dbReference type="InterPro" id="IPR023298">
    <property type="entry name" value="ATPase_P-typ_TM_dom_sf"/>
</dbReference>
<dbReference type="PANTHER" id="PTHR45630">
    <property type="entry name" value="CATION-TRANSPORTING ATPASE-RELATED"/>
    <property type="match status" value="1"/>
</dbReference>
<feature type="transmembrane region" description="Helical" evidence="14">
    <location>
        <begin position="1104"/>
        <end position="1127"/>
    </location>
</feature>
<comment type="catalytic activity">
    <reaction evidence="13 14">
        <text>ATP + H2O = ADP + phosphate + H(+)</text>
        <dbReference type="Rhea" id="RHEA:13065"/>
        <dbReference type="ChEBI" id="CHEBI:15377"/>
        <dbReference type="ChEBI" id="CHEBI:15378"/>
        <dbReference type="ChEBI" id="CHEBI:30616"/>
        <dbReference type="ChEBI" id="CHEBI:43474"/>
        <dbReference type="ChEBI" id="CHEBI:456216"/>
    </reaction>
</comment>
<name>A0A6F9D7P4_9ASCI</name>
<feature type="transmembrane region" description="Helical" evidence="14">
    <location>
        <begin position="1139"/>
        <end position="1158"/>
    </location>
</feature>
<dbReference type="EC" id="7.2.2.-" evidence="14"/>
<dbReference type="InterPro" id="IPR008250">
    <property type="entry name" value="ATPase_P-typ_transduc_dom_A_sf"/>
</dbReference>
<dbReference type="GO" id="GO:0019829">
    <property type="term" value="F:ATPase-coupled monoatomic cation transmembrane transporter activity"/>
    <property type="evidence" value="ECO:0007669"/>
    <property type="project" value="UniProtKB-UniRule"/>
</dbReference>
<evidence type="ECO:0000256" key="14">
    <source>
        <dbReference type="RuleBase" id="RU362082"/>
    </source>
</evidence>
<dbReference type="InterPro" id="IPR023214">
    <property type="entry name" value="HAD_sf"/>
</dbReference>
<dbReference type="Gene3D" id="3.40.1110.10">
    <property type="entry name" value="Calcium-transporting ATPase, cytoplasmic domain N"/>
    <property type="match status" value="1"/>
</dbReference>
<dbReference type="Gene3D" id="3.40.50.1000">
    <property type="entry name" value="HAD superfamily/HAD-like"/>
    <property type="match status" value="1"/>
</dbReference>
<dbReference type="GO" id="GO:0006874">
    <property type="term" value="P:intracellular calcium ion homeostasis"/>
    <property type="evidence" value="ECO:0007669"/>
    <property type="project" value="TreeGrafter"/>
</dbReference>
<keyword evidence="3" id="KW-0597">Phosphoprotein</keyword>
<gene>
    <name evidence="19" type="primary">Atp13a3-002</name>
</gene>
<feature type="transmembrane region" description="Helical" evidence="14">
    <location>
        <begin position="420"/>
        <end position="440"/>
    </location>
</feature>
<sequence>MVESQADSDRSHNGSDSPLLPQNDFAGITQMFSSSIDKGTPQELLCQGYRRNTIKTCLSFTVTLFSAGFLQLVFYWRPDWRLKCTHTKATRKDMTAVLLTLVDTKEKFVATIQMIPQEKAMLMVRAYPNRLSQLNNGYNTLATQDLLVRAFIHHDTLYIWDESLHTFCHLRSLDKRATLEQIHQNSTAGLNEADVKNRYDLFGPNVITVRIPSNLYLLMSEILNPLYVFQLFAVIFWCFDEYYIYATAIFIISFLSAITSLIQVRRERVSLHDMVKYHNDITMKVQRQENGENLTKDVWGKELVPGDVIVIPQHGAQLACDVALVSGTCIVNESMLTGESVPITKTPLPRAESEMQNVYSADLHKRHTLFCGTEVLQTRFYPGELVKGVVVRTAYHTAKGQLVHSILYPKPVDMKLLRDAYRFIGVLFGIAVCGFIYTVVTQALKGETVKDILFNAIDLITISVPPALPLAMTIGIIYAQHRLKQQRIHCISPQRINISGQVDVVAFDKTGTLTEDGLDVATVVAVTPATDGADVASFDSEMSPENVATDLNDSMLGCMATCHTLTTIGGELAGDPLDVKMFEATGWELVEPSVADSEKYDQLHTTYVKPPKTNTGNTACVEDPDLRNIGITRQFPFSSSLQRASVIVKPMSSGPRDMVVYVKGAPETVAQMCLPTSLPSDFQKVLTKYTKQGFRMIAMATKKLTITWPKAQKIERTVVESELTFLGLMALQNKLKPESTKGLQVLHAANIRTLMVTGDNILTSLSVARESRMVQPHDEVLLASTTPPDGHQGATLTWTSSGCAKSKKQWKSNGSSTTYKFVIGEGPGKLANSPSISSEELSSDPSYVSVAMENQENWHLAVSGSDMEIIKTYFPEWVDVIATKGTVFARMSPEQKTDLMEDLEEVGYHVCMCGDGANDCGALKRAHTGISLSEYEASVAAPFTSHTELGIGCVPTLIREGRAALVTSFGMFKFMALYSIIQFCSITLLYNDVSSFSDLQFLYVDLIIIDLVAITMSRNHAHKHLYRKRPLSSLVSLEMLTSLMGQIVFQLAFQVAIFFWVKDQCWFTNLPPANVANATYNATTCPQVNNIPDQSQIENDQNVVLYQTTVVFFLSCFLYLSVSVAFSRGKPFRTSFYKNYAFVVSLLFLVACNLFLMFGAPLPLADFMQIRVIPDTMFLIWIVVFSVGHFVVSVCFEVGFVERPLVWEFLRGTRLYRACQRKENRRYVTIQRCLRDTSGHEGLTPFPFPVRDKVLVSEVFTPTPVHVKTRL</sequence>
<evidence type="ECO:0000259" key="16">
    <source>
        <dbReference type="Pfam" id="PF00122"/>
    </source>
</evidence>
<dbReference type="SUPFAM" id="SSF56784">
    <property type="entry name" value="HAD-like"/>
    <property type="match status" value="1"/>
</dbReference>
<evidence type="ECO:0000256" key="7">
    <source>
        <dbReference type="ARBA" id="ARBA00022753"/>
    </source>
</evidence>
<evidence type="ECO:0000256" key="11">
    <source>
        <dbReference type="ARBA" id="ARBA00022989"/>
    </source>
</evidence>
<dbReference type="SFLD" id="SFLDS00003">
    <property type="entry name" value="Haloacid_Dehalogenase"/>
    <property type="match status" value="1"/>
</dbReference>
<dbReference type="Pfam" id="PF00122">
    <property type="entry name" value="E1-E2_ATPase"/>
    <property type="match status" value="1"/>
</dbReference>
<keyword evidence="7" id="KW-0967">Endosome</keyword>
<keyword evidence="10 14" id="KW-1278">Translocase</keyword>